<evidence type="ECO:0000313" key="2">
    <source>
        <dbReference type="EMBL" id="TYO99872.1"/>
    </source>
</evidence>
<accession>A0A5D3WL95</accession>
<proteinExistence type="predicted"/>
<keyword evidence="3" id="KW-1185">Reference proteome</keyword>
<gene>
    <name evidence="2" type="ORF">EDC39_10132</name>
</gene>
<dbReference type="Proteomes" id="UP000324159">
    <property type="component" value="Unassembled WGS sequence"/>
</dbReference>
<evidence type="ECO:0000313" key="3">
    <source>
        <dbReference type="Proteomes" id="UP000324159"/>
    </source>
</evidence>
<dbReference type="AlphaFoldDB" id="A0A5D3WL95"/>
<name>A0A5D3WL95_9BACT</name>
<organism evidence="2 3">
    <name type="scientific">Geothermobacter ehrlichii</name>
    <dbReference type="NCBI Taxonomy" id="213224"/>
    <lineage>
        <taxon>Bacteria</taxon>
        <taxon>Pseudomonadati</taxon>
        <taxon>Thermodesulfobacteriota</taxon>
        <taxon>Desulfuromonadia</taxon>
        <taxon>Desulfuromonadales</taxon>
        <taxon>Geothermobacteraceae</taxon>
        <taxon>Geothermobacter</taxon>
    </lineage>
</organism>
<feature type="region of interest" description="Disordered" evidence="1">
    <location>
        <begin position="15"/>
        <end position="37"/>
    </location>
</feature>
<evidence type="ECO:0000256" key="1">
    <source>
        <dbReference type="SAM" id="MobiDB-lite"/>
    </source>
</evidence>
<reference evidence="2 3" key="1">
    <citation type="submission" date="2019-07" db="EMBL/GenBank/DDBJ databases">
        <title>Genomic Encyclopedia of Type Strains, Phase IV (KMG-IV): sequencing the most valuable type-strain genomes for metagenomic binning, comparative biology and taxonomic classification.</title>
        <authorList>
            <person name="Goeker M."/>
        </authorList>
    </citation>
    <scope>NUCLEOTIDE SEQUENCE [LARGE SCALE GENOMIC DNA]</scope>
    <source>
        <strain evidence="2 3">SS015</strain>
    </source>
</reference>
<dbReference type="EMBL" id="VNIB01000001">
    <property type="protein sequence ID" value="TYO99872.1"/>
    <property type="molecule type" value="Genomic_DNA"/>
</dbReference>
<comment type="caution">
    <text evidence="2">The sequence shown here is derived from an EMBL/GenBank/DDBJ whole genome shotgun (WGS) entry which is preliminary data.</text>
</comment>
<protein>
    <submittedName>
        <fullName evidence="2">Uncharacterized protein</fullName>
    </submittedName>
</protein>
<feature type="compositionally biased region" description="Basic and acidic residues" evidence="1">
    <location>
        <begin position="28"/>
        <end position="37"/>
    </location>
</feature>
<sequence length="37" mass="4061">MSVCFATRERKGAGRVYPGRPLSLGTGEHGDREIVEK</sequence>